<dbReference type="EMBL" id="MDZC01000090">
    <property type="protein sequence ID" value="OGX83059.1"/>
    <property type="molecule type" value="Genomic_DNA"/>
</dbReference>
<evidence type="ECO:0000313" key="1">
    <source>
        <dbReference type="EMBL" id="OGX83059.1"/>
    </source>
</evidence>
<organism evidence="1 2">
    <name type="scientific">Hymenobacter glacialis</name>
    <dbReference type="NCBI Taxonomy" id="1908236"/>
    <lineage>
        <taxon>Bacteria</taxon>
        <taxon>Pseudomonadati</taxon>
        <taxon>Bacteroidota</taxon>
        <taxon>Cytophagia</taxon>
        <taxon>Cytophagales</taxon>
        <taxon>Hymenobacteraceae</taxon>
        <taxon>Hymenobacter</taxon>
    </lineage>
</organism>
<dbReference type="Proteomes" id="UP000177791">
    <property type="component" value="Unassembled WGS sequence"/>
</dbReference>
<proteinExistence type="predicted"/>
<comment type="caution">
    <text evidence="1">The sequence shown here is derived from an EMBL/GenBank/DDBJ whole genome shotgun (WGS) entry which is preliminary data.</text>
</comment>
<dbReference type="AlphaFoldDB" id="A0A1G1SWT8"/>
<evidence type="ECO:0000313" key="2">
    <source>
        <dbReference type="Proteomes" id="UP000177791"/>
    </source>
</evidence>
<name>A0A1G1SWT8_9BACT</name>
<reference evidence="1 2" key="1">
    <citation type="submission" date="2016-08" db="EMBL/GenBank/DDBJ databases">
        <title>Hymenobacter coccineus sp. nov., Hymenobacter lapidarius sp. nov. and Hymenobacter glacialis sp. nov., isolated from Antarctic soil.</title>
        <authorList>
            <person name="Sedlacek I."/>
            <person name="Kralova S."/>
            <person name="Kyrova K."/>
            <person name="Maslanova I."/>
            <person name="Stankova E."/>
            <person name="Vrbovska V."/>
            <person name="Nemec M."/>
            <person name="Bartak M."/>
            <person name="Svec P."/>
            <person name="Busse H.-J."/>
            <person name="Pantucek R."/>
        </authorList>
    </citation>
    <scope>NUCLEOTIDE SEQUENCE [LARGE SCALE GENOMIC DNA]</scope>
    <source>
        <strain evidence="1 2">CCM 8648</strain>
    </source>
</reference>
<sequence>MSLQQLVGDLRSVDAPKVRTALVELSPAAVVLAAGWATLLELEVVHLGKVVAAQARADAAPDAGIYRAADILMHIRRALPPAERHAPPPGGVWLCGLDLLLAKLPEPQRALCWRGLRDELPYLPPLVVVLPAALAARFGPTPAAWPTRRLAL</sequence>
<dbReference type="RefSeq" id="WP_070735618.1">
    <property type="nucleotide sequence ID" value="NZ_MDZC01000090.1"/>
</dbReference>
<protein>
    <submittedName>
        <fullName evidence="1">Uncharacterized protein</fullName>
    </submittedName>
</protein>
<dbReference type="STRING" id="1908236.BEN48_04725"/>
<keyword evidence="2" id="KW-1185">Reference proteome</keyword>
<gene>
    <name evidence="1" type="ORF">BEN48_04725</name>
</gene>
<accession>A0A1G1SWT8</accession>